<organism evidence="1">
    <name type="scientific">Thermodesulforhabdus norvegica</name>
    <dbReference type="NCBI Taxonomy" id="39841"/>
    <lineage>
        <taxon>Bacteria</taxon>
        <taxon>Pseudomonadati</taxon>
        <taxon>Thermodesulfobacteriota</taxon>
        <taxon>Syntrophobacteria</taxon>
        <taxon>Syntrophobacterales</taxon>
        <taxon>Thermodesulforhabdaceae</taxon>
        <taxon>Thermodesulforhabdus</taxon>
    </lineage>
</organism>
<gene>
    <name evidence="1" type="ORF">ENG14_03980</name>
</gene>
<dbReference type="EMBL" id="DQZW01000190">
    <property type="protein sequence ID" value="HDL90043.1"/>
    <property type="molecule type" value="Genomic_DNA"/>
</dbReference>
<reference evidence="1" key="1">
    <citation type="journal article" date="2020" name="mSystems">
        <title>Genome- and Community-Level Interaction Insights into Carbon Utilization and Element Cycling Functions of Hydrothermarchaeota in Hydrothermal Sediment.</title>
        <authorList>
            <person name="Zhou Z."/>
            <person name="Liu Y."/>
            <person name="Xu W."/>
            <person name="Pan J."/>
            <person name="Luo Z.H."/>
            <person name="Li M."/>
        </authorList>
    </citation>
    <scope>NUCLEOTIDE SEQUENCE [LARGE SCALE GENOMIC DNA]</scope>
    <source>
        <strain evidence="1">HyVt-19</strain>
    </source>
</reference>
<evidence type="ECO:0000313" key="1">
    <source>
        <dbReference type="EMBL" id="HDL90043.1"/>
    </source>
</evidence>
<name>A0A7C0WTS3_9BACT</name>
<comment type="caution">
    <text evidence="1">The sequence shown here is derived from an EMBL/GenBank/DDBJ whole genome shotgun (WGS) entry which is preliminary data.</text>
</comment>
<sequence>MKAKKVGKIEFDSFAINGYEPIWKNSAKRANFESYIKYQEEMVTNERKNAPASNEIIASEAYLKISGKSSTIPVSRAAKSYRSVQSNYLKMYVEDQLLSNPGGDNYDLESSDGRCHGCNETYSSAVIKDLRDAFSNLKNFLLDFTVGAKFKYVDKNGHIQTGRHRGFLHSVGSFFKHLVSGFTFGFYTPENVPQPKGFWGRIKHFFKSIKEALLGDLVEGVGGSVNHMAEDVILGAWNALEVIPDATIGASPQGRKAVSSIFDSGQVVLDYLTDIAPGGDAWMRVHAGNLFKGEVPVVTNLRKESSTAKDLKWRYVRNTPFRKAIETAGTLIADGLSFIFLGRGLFSSDEKRERK</sequence>
<accession>A0A7C0WTS3</accession>
<protein>
    <submittedName>
        <fullName evidence="1">Uncharacterized protein</fullName>
    </submittedName>
</protein>
<proteinExistence type="predicted"/>
<dbReference type="AlphaFoldDB" id="A0A7C0WTS3"/>
<dbReference type="Proteomes" id="UP000886355">
    <property type="component" value="Unassembled WGS sequence"/>
</dbReference>